<dbReference type="KEGG" id="bsto:C0V70_01185"/>
<proteinExistence type="predicted"/>
<keyword evidence="2" id="KW-1185">Reference proteome</keyword>
<sequence length="146" mass="15809">MKMFSLLALLISAPVMAASDSVGVFYRPEKVVVLVNERGEEADLQNLIRRLGAGKNSFQSISQDKTIKVVCGKSEIEASCTFTFFPGSNVTINSNRSVEAQTTLEDLGIALVDDISVGYESSMGDKFTLEVANGNIHFLGSKKILK</sequence>
<dbReference type="AlphaFoldDB" id="A0A2K9NMK9"/>
<dbReference type="Proteomes" id="UP000235584">
    <property type="component" value="Chromosome"/>
</dbReference>
<protein>
    <submittedName>
        <fullName evidence="1">Uncharacterized protein</fullName>
    </submittedName>
</protein>
<organism evidence="1 2">
    <name type="scientific">Bacteriovorax stolpii</name>
    <name type="common">Bdellovibrio stolpii</name>
    <dbReference type="NCBI Taxonomy" id="960"/>
    <lineage>
        <taxon>Bacteria</taxon>
        <taxon>Pseudomonadati</taxon>
        <taxon>Bdellovibrionota</taxon>
        <taxon>Bacteriovoracia</taxon>
        <taxon>Bacteriovoracales</taxon>
        <taxon>Bacteriovoracaceae</taxon>
        <taxon>Bacteriovorax</taxon>
    </lineage>
</organism>
<dbReference type="EMBL" id="CP025704">
    <property type="protein sequence ID" value="AUN96743.1"/>
    <property type="molecule type" value="Genomic_DNA"/>
</dbReference>
<gene>
    <name evidence="1" type="ORF">C0V70_01185</name>
</gene>
<name>A0A2K9NMK9_BACTC</name>
<accession>A0A2K9NMK9</accession>
<dbReference type="RefSeq" id="WP_102242038.1">
    <property type="nucleotide sequence ID" value="NZ_CP025704.1"/>
</dbReference>
<evidence type="ECO:0000313" key="2">
    <source>
        <dbReference type="Proteomes" id="UP000235584"/>
    </source>
</evidence>
<reference evidence="1 2" key="1">
    <citation type="submission" date="2018-01" db="EMBL/GenBank/DDBJ databases">
        <title>Complete genome sequence of Bacteriovorax stolpii DSM12778.</title>
        <authorList>
            <person name="Tang B."/>
            <person name="Chang J."/>
        </authorList>
    </citation>
    <scope>NUCLEOTIDE SEQUENCE [LARGE SCALE GENOMIC DNA]</scope>
    <source>
        <strain evidence="1 2">DSM 12778</strain>
    </source>
</reference>
<evidence type="ECO:0000313" key="1">
    <source>
        <dbReference type="EMBL" id="AUN96743.1"/>
    </source>
</evidence>
<dbReference type="OrthoDB" id="5298883at2"/>